<evidence type="ECO:0000313" key="3">
    <source>
        <dbReference type="EMBL" id="MBO0609382.1"/>
    </source>
</evidence>
<reference evidence="3 4" key="1">
    <citation type="submission" date="2021-03" db="EMBL/GenBank/DDBJ databases">
        <authorList>
            <person name="Xin L."/>
        </authorList>
    </citation>
    <scope>NUCLEOTIDE SEQUENCE [LARGE SCALE GENOMIC DNA]</scope>
    <source>
        <strain evidence="3 4">XHU 5031</strain>
    </source>
</reference>
<organism evidence="3 4">
    <name type="scientific">Myceligenerans salitolerans</name>
    <dbReference type="NCBI Taxonomy" id="1230528"/>
    <lineage>
        <taxon>Bacteria</taxon>
        <taxon>Bacillati</taxon>
        <taxon>Actinomycetota</taxon>
        <taxon>Actinomycetes</taxon>
        <taxon>Micrococcales</taxon>
        <taxon>Promicromonosporaceae</taxon>
        <taxon>Myceligenerans</taxon>
    </lineage>
</organism>
<name>A0ABS3I8S1_9MICO</name>
<evidence type="ECO:0000256" key="1">
    <source>
        <dbReference type="SAM" id="MobiDB-lite"/>
    </source>
</evidence>
<feature type="region of interest" description="Disordered" evidence="1">
    <location>
        <begin position="1"/>
        <end position="23"/>
    </location>
</feature>
<protein>
    <submittedName>
        <fullName evidence="3">Helix-turn-helix domain-containing protein</fullName>
    </submittedName>
</protein>
<accession>A0ABS3I8S1</accession>
<dbReference type="EMBL" id="JAFMPK010000041">
    <property type="protein sequence ID" value="MBO0609382.1"/>
    <property type="molecule type" value="Genomic_DNA"/>
</dbReference>
<dbReference type="SUPFAM" id="SSF46955">
    <property type="entry name" value="Putative DNA-binding domain"/>
    <property type="match status" value="1"/>
</dbReference>
<evidence type="ECO:0000313" key="4">
    <source>
        <dbReference type="Proteomes" id="UP000664617"/>
    </source>
</evidence>
<comment type="caution">
    <text evidence="3">The sequence shown here is derived from an EMBL/GenBank/DDBJ whole genome shotgun (WGS) entry which is preliminary data.</text>
</comment>
<dbReference type="Proteomes" id="UP000664617">
    <property type="component" value="Unassembled WGS sequence"/>
</dbReference>
<keyword evidence="4" id="KW-1185">Reference proteome</keyword>
<sequence>MSTPTDIRTARNRRTDDTTNGAAMPDEYLTTEEVATWLKVAASTVCRWRLAKKGPRVTWLSPTLPRYRRSDLLAWLDEVAA</sequence>
<evidence type="ECO:0000259" key="2">
    <source>
        <dbReference type="Pfam" id="PF12728"/>
    </source>
</evidence>
<dbReference type="Pfam" id="PF12728">
    <property type="entry name" value="HTH_17"/>
    <property type="match status" value="1"/>
</dbReference>
<dbReference type="InterPro" id="IPR009061">
    <property type="entry name" value="DNA-bd_dom_put_sf"/>
</dbReference>
<dbReference type="RefSeq" id="WP_207275345.1">
    <property type="nucleotide sequence ID" value="NZ_JAFMPK010000041.1"/>
</dbReference>
<proteinExistence type="predicted"/>
<feature type="domain" description="Helix-turn-helix" evidence="2">
    <location>
        <begin position="28"/>
        <end position="78"/>
    </location>
</feature>
<dbReference type="InterPro" id="IPR041657">
    <property type="entry name" value="HTH_17"/>
</dbReference>
<gene>
    <name evidence="3" type="ORF">J0911_10095</name>
</gene>
<reference evidence="4" key="2">
    <citation type="submission" date="2023-07" db="EMBL/GenBank/DDBJ databases">
        <title>Myceligenerans salitolerans sp. nov., a halotolerant actinomycete isolated from a salt lake in Xinjiang, China.</title>
        <authorList>
            <person name="Guan T."/>
        </authorList>
    </citation>
    <scope>NUCLEOTIDE SEQUENCE [LARGE SCALE GENOMIC DNA]</scope>
    <source>
        <strain evidence="4">XHU 5031</strain>
    </source>
</reference>